<dbReference type="EMBL" id="VOFY01000016">
    <property type="protein sequence ID" value="KAA8584200.1"/>
    <property type="molecule type" value="Genomic_DNA"/>
</dbReference>
<evidence type="ECO:0000256" key="1">
    <source>
        <dbReference type="SAM" id="MobiDB-lite"/>
    </source>
</evidence>
<feature type="compositionally biased region" description="Polar residues" evidence="1">
    <location>
        <begin position="1"/>
        <end position="37"/>
    </location>
</feature>
<proteinExistence type="predicted"/>
<feature type="region of interest" description="Disordered" evidence="1">
    <location>
        <begin position="1"/>
        <end position="68"/>
    </location>
</feature>
<evidence type="ECO:0000313" key="2">
    <source>
        <dbReference type="EMBL" id="KAA8584200.1"/>
    </source>
</evidence>
<name>A0A5J5CUI9_9PERO</name>
<evidence type="ECO:0000313" key="3">
    <source>
        <dbReference type="Proteomes" id="UP000327493"/>
    </source>
</evidence>
<accession>A0A5J5CUI9</accession>
<reference evidence="2 3" key="1">
    <citation type="submission" date="2019-08" db="EMBL/GenBank/DDBJ databases">
        <title>A chromosome-level genome assembly, high-density linkage maps, and genome scans reveal the genomic architecture of hybrid incompatibilities underlying speciation via character displacement in darters (Percidae: Etheostominae).</title>
        <authorList>
            <person name="Moran R.L."/>
            <person name="Catchen J.M."/>
            <person name="Fuller R.C."/>
        </authorList>
    </citation>
    <scope>NUCLEOTIDE SEQUENCE [LARGE SCALE GENOMIC DNA]</scope>
    <source>
        <strain evidence="2">EspeVRDwgs_2016</strain>
        <tissue evidence="2">Muscle</tissue>
    </source>
</reference>
<organism evidence="2 3">
    <name type="scientific">Etheostoma spectabile</name>
    <name type="common">orangethroat darter</name>
    <dbReference type="NCBI Taxonomy" id="54343"/>
    <lineage>
        <taxon>Eukaryota</taxon>
        <taxon>Metazoa</taxon>
        <taxon>Chordata</taxon>
        <taxon>Craniata</taxon>
        <taxon>Vertebrata</taxon>
        <taxon>Euteleostomi</taxon>
        <taxon>Actinopterygii</taxon>
        <taxon>Neopterygii</taxon>
        <taxon>Teleostei</taxon>
        <taxon>Neoteleostei</taxon>
        <taxon>Acanthomorphata</taxon>
        <taxon>Eupercaria</taxon>
        <taxon>Perciformes</taxon>
        <taxon>Percoidei</taxon>
        <taxon>Percidae</taxon>
        <taxon>Etheostomatinae</taxon>
        <taxon>Etheostoma</taxon>
    </lineage>
</organism>
<keyword evidence="3" id="KW-1185">Reference proteome</keyword>
<dbReference type="Proteomes" id="UP000327493">
    <property type="component" value="Chromosome 16"/>
</dbReference>
<comment type="caution">
    <text evidence="2">The sequence shown here is derived from an EMBL/GenBank/DDBJ whole genome shotgun (WGS) entry which is preliminary data.</text>
</comment>
<protein>
    <submittedName>
        <fullName evidence="2">Uncharacterized protein</fullName>
    </submittedName>
</protein>
<sequence>MGESRSQSQGPRVTETCTWSLCSRNKTKTSHSTQEPQGDSMEPEDLAIRRPPYPAPAMRQHPHPHPAP</sequence>
<dbReference type="AlphaFoldDB" id="A0A5J5CUI9"/>
<gene>
    <name evidence="2" type="ORF">FQN60_007985</name>
</gene>